<dbReference type="EMBL" id="FXLY01000005">
    <property type="protein sequence ID" value="SMN20467.1"/>
    <property type="molecule type" value="Genomic_DNA"/>
</dbReference>
<dbReference type="Proteomes" id="UP000196158">
    <property type="component" value="Unassembled WGS sequence"/>
</dbReference>
<keyword evidence="8" id="KW-0274">FAD</keyword>
<evidence type="ECO:0000256" key="13">
    <source>
        <dbReference type="ARBA" id="ARBA00023004"/>
    </source>
</evidence>
<feature type="domain" description="FAD-binding FR-type" evidence="18">
    <location>
        <begin position="421"/>
        <end position="545"/>
    </location>
</feature>
<dbReference type="GO" id="GO:0006879">
    <property type="term" value="P:intracellular iron ion homeostasis"/>
    <property type="evidence" value="ECO:0007669"/>
    <property type="project" value="TreeGrafter"/>
</dbReference>
<dbReference type="GO" id="GO:0000293">
    <property type="term" value="F:ferric-chelate reductase activity"/>
    <property type="evidence" value="ECO:0007669"/>
    <property type="project" value="UniProtKB-ARBA"/>
</dbReference>
<evidence type="ECO:0000256" key="10">
    <source>
        <dbReference type="ARBA" id="ARBA00022982"/>
    </source>
</evidence>
<feature type="transmembrane region" description="Helical" evidence="17">
    <location>
        <begin position="6"/>
        <end position="23"/>
    </location>
</feature>
<dbReference type="CDD" id="cd06186">
    <property type="entry name" value="NOX_Duox_like_FAD_NADP"/>
    <property type="match status" value="1"/>
</dbReference>
<evidence type="ECO:0000256" key="7">
    <source>
        <dbReference type="ARBA" id="ARBA00022692"/>
    </source>
</evidence>
<feature type="transmembrane region" description="Helical" evidence="17">
    <location>
        <begin position="286"/>
        <end position="304"/>
    </location>
</feature>
<keyword evidence="10" id="KW-0249">Electron transport</keyword>
<evidence type="ECO:0000256" key="4">
    <source>
        <dbReference type="ARBA" id="ARBA00022448"/>
    </source>
</evidence>
<dbReference type="Pfam" id="PF08022">
    <property type="entry name" value="FAD_binding_8"/>
    <property type="match status" value="1"/>
</dbReference>
<gene>
    <name evidence="19" type="ORF">KASA_0N04499G</name>
</gene>
<evidence type="ECO:0000256" key="6">
    <source>
        <dbReference type="ARBA" id="ARBA00022630"/>
    </source>
</evidence>
<evidence type="ECO:0000256" key="16">
    <source>
        <dbReference type="ARBA" id="ARBA00023180"/>
    </source>
</evidence>
<sequence>MSKLFRHLIYFIINASLIFAKFVRRDTWERNSVLGCAFQLSKVQNWDHKDSSTGQFYYSVCNYMPALQSWVFCINDAVNRFSQNKDNTVFNNSMVDLKKTCSSINALINSITIADYYEILNNASHDIRRDYPLNEKEGLINYPIYINRTTIDPIINAYHNYFSNTDRSNFSVYYYYVFFFVIFLVATMVNYLNHSNNLRYFSKWKSWCKIKGLLVRCLYNGHHTEYVKFLGDGFIGLLPTRLETTIITNYITLNGIMLAIGYKIDPTNSLFKSSSLQILRLVADRSGILAFGNLPIIFLFGTRNNLLMTLTDFNFTTFISLHKWVGRIMIIDSLIHSCCYLCYSIVSGSFVFSELELYYKCGIVAMVLLLLLFFLSLGYIRKYYYEVFLYTHILLAIGFMAACWKHVENLGWKNWLIISIVLWIVERLARIFNVIFNGGLLNSKLSLIGTNDNTEDNLIRVAIQKKNMRPLKPGQYFFIYFMHPLIFWQSHPFTVIDVVQDEKIIIVLKPKSGASKVLYDSLRKNYNALDIKVALEGPYGHSAPIHHADNILLIAAGTGIPGPLFHAMDLTSRFQEHTGKKIQLVIIIRDKSILNAFKDEILTLRNKDVAIDVFLTREGSSKSVSHHHTEYTSLLPRTLDIEDIKTFSKVSFGRPNIENIIVSCIEPNKRLAILSCGAPQFEDSLRNITSTVIMNHPESNIDYYEEFQRW</sequence>
<dbReference type="SFLD" id="SFLDS00052">
    <property type="entry name" value="Ferric_Reductase_Domain"/>
    <property type="match status" value="1"/>
</dbReference>
<dbReference type="PANTHER" id="PTHR32361:SF9">
    <property type="entry name" value="FERRIC REDUCTASE TRANSMEMBRANE COMPONENT 3-RELATED"/>
    <property type="match status" value="1"/>
</dbReference>
<keyword evidence="20" id="KW-1185">Reference proteome</keyword>
<protein>
    <submittedName>
        <fullName evidence="19">Similar to Saccharomyces cerevisiae YKL220C FRE2 Ferric reductase and cupric reductase</fullName>
    </submittedName>
</protein>
<dbReference type="Pfam" id="PF01794">
    <property type="entry name" value="Ferric_reduct"/>
    <property type="match status" value="1"/>
</dbReference>
<evidence type="ECO:0000256" key="1">
    <source>
        <dbReference type="ARBA" id="ARBA00001974"/>
    </source>
</evidence>
<keyword evidence="5" id="KW-0479">Metal-binding</keyword>
<dbReference type="InterPro" id="IPR013112">
    <property type="entry name" value="FAD-bd_8"/>
</dbReference>
<name>A0A1X7R467_9SACH</name>
<dbReference type="SFLD" id="SFLDG01168">
    <property type="entry name" value="Ferric_reductase_subgroup_(FRE"/>
    <property type="match status" value="1"/>
</dbReference>
<feature type="transmembrane region" description="Helical" evidence="17">
    <location>
        <begin position="357"/>
        <end position="377"/>
    </location>
</feature>
<dbReference type="InterPro" id="IPR017927">
    <property type="entry name" value="FAD-bd_FR_type"/>
</dbReference>
<evidence type="ECO:0000256" key="12">
    <source>
        <dbReference type="ARBA" id="ARBA00023002"/>
    </source>
</evidence>
<keyword evidence="13" id="KW-0408">Iron</keyword>
<keyword evidence="4" id="KW-0813">Transport</keyword>
<reference evidence="19 20" key="1">
    <citation type="submission" date="2017-04" db="EMBL/GenBank/DDBJ databases">
        <authorList>
            <person name="Afonso C.L."/>
            <person name="Miller P.J."/>
            <person name="Scott M.A."/>
            <person name="Spackman E."/>
            <person name="Goraichik I."/>
            <person name="Dimitrov K.M."/>
            <person name="Suarez D.L."/>
            <person name="Swayne D.E."/>
        </authorList>
    </citation>
    <scope>NUCLEOTIDE SEQUENCE [LARGE SCALE GENOMIC DNA]</scope>
</reference>
<keyword evidence="9" id="KW-0521">NADP</keyword>
<evidence type="ECO:0000256" key="14">
    <source>
        <dbReference type="ARBA" id="ARBA00023065"/>
    </source>
</evidence>
<evidence type="ECO:0000313" key="20">
    <source>
        <dbReference type="Proteomes" id="UP000196158"/>
    </source>
</evidence>
<dbReference type="Pfam" id="PF08030">
    <property type="entry name" value="NAD_binding_6"/>
    <property type="match status" value="1"/>
</dbReference>
<dbReference type="InterPro" id="IPR013130">
    <property type="entry name" value="Fe3_Rdtase_TM_dom"/>
</dbReference>
<keyword evidence="16" id="KW-0325">Glycoprotein</keyword>
<proteinExistence type="inferred from homology"/>
<evidence type="ECO:0000256" key="5">
    <source>
        <dbReference type="ARBA" id="ARBA00022617"/>
    </source>
</evidence>
<evidence type="ECO:0000256" key="9">
    <source>
        <dbReference type="ARBA" id="ARBA00022857"/>
    </source>
</evidence>
<dbReference type="GO" id="GO:0015677">
    <property type="term" value="P:copper ion import"/>
    <property type="evidence" value="ECO:0007669"/>
    <property type="project" value="TreeGrafter"/>
</dbReference>
<evidence type="ECO:0000256" key="17">
    <source>
        <dbReference type="SAM" id="Phobius"/>
    </source>
</evidence>
<keyword evidence="14" id="KW-0406">Ion transport</keyword>
<dbReference type="AlphaFoldDB" id="A0A1X7R467"/>
<keyword evidence="11 17" id="KW-1133">Transmembrane helix</keyword>
<keyword evidence="7 17" id="KW-0812">Transmembrane</keyword>
<feature type="transmembrane region" description="Helical" evidence="17">
    <location>
        <begin position="383"/>
        <end position="403"/>
    </location>
</feature>
<dbReference type="InterPro" id="IPR051410">
    <property type="entry name" value="Ferric/Cupric_Reductase"/>
</dbReference>
<dbReference type="GO" id="GO:0005886">
    <property type="term" value="C:plasma membrane"/>
    <property type="evidence" value="ECO:0007669"/>
    <property type="project" value="TreeGrafter"/>
</dbReference>
<accession>A0A1X7R467</accession>
<feature type="transmembrane region" description="Helical" evidence="17">
    <location>
        <begin position="324"/>
        <end position="345"/>
    </location>
</feature>
<keyword evidence="12" id="KW-0560">Oxidoreductase</keyword>
<dbReference type="Gene3D" id="3.40.50.80">
    <property type="entry name" value="Nucleotide-binding domain of ferredoxin-NADP reductase (FNR) module"/>
    <property type="match status" value="1"/>
</dbReference>
<dbReference type="GO" id="GO:0006826">
    <property type="term" value="P:iron ion transport"/>
    <property type="evidence" value="ECO:0007669"/>
    <property type="project" value="TreeGrafter"/>
</dbReference>
<dbReference type="InterPro" id="IPR013121">
    <property type="entry name" value="Fe_red_NAD-bd_6"/>
</dbReference>
<dbReference type="PROSITE" id="PS51384">
    <property type="entry name" value="FAD_FR"/>
    <property type="match status" value="1"/>
</dbReference>
<comment type="subcellular location">
    <subcellularLocation>
        <location evidence="2">Membrane</location>
        <topology evidence="2">Multi-pass membrane protein</topology>
    </subcellularLocation>
</comment>
<dbReference type="SUPFAM" id="SSF52343">
    <property type="entry name" value="Ferredoxin reductase-like, C-terminal NADP-linked domain"/>
    <property type="match status" value="1"/>
</dbReference>
<dbReference type="OrthoDB" id="4494341at2759"/>
<dbReference type="PANTHER" id="PTHR32361">
    <property type="entry name" value="FERRIC/CUPRIC REDUCTASE TRANSMEMBRANE COMPONENT"/>
    <property type="match status" value="1"/>
</dbReference>
<evidence type="ECO:0000256" key="3">
    <source>
        <dbReference type="ARBA" id="ARBA00006278"/>
    </source>
</evidence>
<evidence type="ECO:0000256" key="11">
    <source>
        <dbReference type="ARBA" id="ARBA00022989"/>
    </source>
</evidence>
<dbReference type="InterPro" id="IPR039261">
    <property type="entry name" value="FNR_nucleotide-bd"/>
</dbReference>
<evidence type="ECO:0000259" key="18">
    <source>
        <dbReference type="PROSITE" id="PS51384"/>
    </source>
</evidence>
<comment type="similarity">
    <text evidence="3">Belongs to the ferric reductase (FRE) family.</text>
</comment>
<feature type="transmembrane region" description="Helical" evidence="17">
    <location>
        <begin position="173"/>
        <end position="192"/>
    </location>
</feature>
<keyword evidence="5" id="KW-0349">Heme</keyword>
<comment type="cofactor">
    <cofactor evidence="1">
        <name>FAD</name>
        <dbReference type="ChEBI" id="CHEBI:57692"/>
    </cofactor>
</comment>
<evidence type="ECO:0000313" key="19">
    <source>
        <dbReference type="EMBL" id="SMN20467.1"/>
    </source>
</evidence>
<evidence type="ECO:0000256" key="2">
    <source>
        <dbReference type="ARBA" id="ARBA00004141"/>
    </source>
</evidence>
<evidence type="ECO:0000256" key="8">
    <source>
        <dbReference type="ARBA" id="ARBA00022827"/>
    </source>
</evidence>
<keyword evidence="15 17" id="KW-0472">Membrane</keyword>
<keyword evidence="6" id="KW-0285">Flavoprotein</keyword>
<evidence type="ECO:0000256" key="15">
    <source>
        <dbReference type="ARBA" id="ARBA00023136"/>
    </source>
</evidence>
<organism evidence="19 20">
    <name type="scientific">Maudiozyma saulgeensis</name>
    <dbReference type="NCBI Taxonomy" id="1789683"/>
    <lineage>
        <taxon>Eukaryota</taxon>
        <taxon>Fungi</taxon>
        <taxon>Dikarya</taxon>
        <taxon>Ascomycota</taxon>
        <taxon>Saccharomycotina</taxon>
        <taxon>Saccharomycetes</taxon>
        <taxon>Saccharomycetales</taxon>
        <taxon>Saccharomycetaceae</taxon>
        <taxon>Maudiozyma</taxon>
    </lineage>
</organism>